<dbReference type="Proteomes" id="UP001374584">
    <property type="component" value="Unassembled WGS sequence"/>
</dbReference>
<keyword evidence="3" id="KW-1185">Reference proteome</keyword>
<keyword evidence="1" id="KW-0472">Membrane</keyword>
<dbReference type="AlphaFoldDB" id="A0AAN9MG92"/>
<sequence>MEYLPQFTSQSIDILLLLMCTVMNAYLSWTAIVYCVLSHLSLVVLGNISSCAWKLESLAERINCTSFLAPSQKFILETLCTSHAPIYPSFHSFSHQRHTTLQSEEHSRSSCLLNRNVDARNQALALGLVYFYLQILITTE</sequence>
<keyword evidence="1" id="KW-0812">Transmembrane</keyword>
<dbReference type="EMBL" id="JAYMYR010000007">
    <property type="protein sequence ID" value="KAK7353471.1"/>
    <property type="molecule type" value="Genomic_DNA"/>
</dbReference>
<evidence type="ECO:0000313" key="3">
    <source>
        <dbReference type="Proteomes" id="UP001374584"/>
    </source>
</evidence>
<feature type="transmembrane region" description="Helical" evidence="1">
    <location>
        <begin position="14"/>
        <end position="37"/>
    </location>
</feature>
<reference evidence="2 3" key="1">
    <citation type="submission" date="2024-01" db="EMBL/GenBank/DDBJ databases">
        <title>The genomes of 5 underutilized Papilionoideae crops provide insights into root nodulation and disease resistanc.</title>
        <authorList>
            <person name="Jiang F."/>
        </authorList>
    </citation>
    <scope>NUCLEOTIDE SEQUENCE [LARGE SCALE GENOMIC DNA]</scope>
    <source>
        <strain evidence="2">JINMINGXINNONG_FW02</strain>
        <tissue evidence="2">Leaves</tissue>
    </source>
</reference>
<evidence type="ECO:0000313" key="2">
    <source>
        <dbReference type="EMBL" id="KAK7353471.1"/>
    </source>
</evidence>
<accession>A0AAN9MG92</accession>
<proteinExistence type="predicted"/>
<name>A0AAN9MG92_PHACN</name>
<evidence type="ECO:0000256" key="1">
    <source>
        <dbReference type="SAM" id="Phobius"/>
    </source>
</evidence>
<keyword evidence="1" id="KW-1133">Transmembrane helix</keyword>
<gene>
    <name evidence="2" type="ORF">VNO80_18918</name>
</gene>
<comment type="caution">
    <text evidence="2">The sequence shown here is derived from an EMBL/GenBank/DDBJ whole genome shotgun (WGS) entry which is preliminary data.</text>
</comment>
<protein>
    <submittedName>
        <fullName evidence="2">Uncharacterized protein</fullName>
    </submittedName>
</protein>
<organism evidence="2 3">
    <name type="scientific">Phaseolus coccineus</name>
    <name type="common">Scarlet runner bean</name>
    <name type="synonym">Phaseolus multiflorus</name>
    <dbReference type="NCBI Taxonomy" id="3886"/>
    <lineage>
        <taxon>Eukaryota</taxon>
        <taxon>Viridiplantae</taxon>
        <taxon>Streptophyta</taxon>
        <taxon>Embryophyta</taxon>
        <taxon>Tracheophyta</taxon>
        <taxon>Spermatophyta</taxon>
        <taxon>Magnoliopsida</taxon>
        <taxon>eudicotyledons</taxon>
        <taxon>Gunneridae</taxon>
        <taxon>Pentapetalae</taxon>
        <taxon>rosids</taxon>
        <taxon>fabids</taxon>
        <taxon>Fabales</taxon>
        <taxon>Fabaceae</taxon>
        <taxon>Papilionoideae</taxon>
        <taxon>50 kb inversion clade</taxon>
        <taxon>NPAAA clade</taxon>
        <taxon>indigoferoid/millettioid clade</taxon>
        <taxon>Phaseoleae</taxon>
        <taxon>Phaseolus</taxon>
    </lineage>
</organism>